<dbReference type="RefSeq" id="WP_012729381.1">
    <property type="nucleotide sequence ID" value="NC_012691.1"/>
</dbReference>
<organism evidence="1 2">
    <name type="scientific">Tolumonas auensis (strain DSM 9187 / NBRC 110442 / TA 4)</name>
    <dbReference type="NCBI Taxonomy" id="595494"/>
    <lineage>
        <taxon>Bacteria</taxon>
        <taxon>Pseudomonadati</taxon>
        <taxon>Pseudomonadota</taxon>
        <taxon>Gammaproteobacteria</taxon>
        <taxon>Aeromonadales</taxon>
        <taxon>Aeromonadaceae</taxon>
        <taxon>Tolumonas</taxon>
    </lineage>
</organism>
<protein>
    <submittedName>
        <fullName evidence="1">Uncharacterized protein</fullName>
    </submittedName>
</protein>
<proteinExistence type="predicted"/>
<evidence type="ECO:0000313" key="2">
    <source>
        <dbReference type="Proteomes" id="UP000009073"/>
    </source>
</evidence>
<dbReference type="Proteomes" id="UP000009073">
    <property type="component" value="Chromosome"/>
</dbReference>
<reference evidence="1 2" key="2">
    <citation type="journal article" date="2011" name="Stand. Genomic Sci.">
        <title>Complete genome sequence of Tolumonas auensis type strain (TA 4).</title>
        <authorList>
            <person name="Chertkov O."/>
            <person name="Copeland A."/>
            <person name="Lucas S."/>
            <person name="Lapidus A."/>
            <person name="Berry K.W."/>
            <person name="Detter J.C."/>
            <person name="Del Rio T.G."/>
            <person name="Hammon N."/>
            <person name="Dalin E."/>
            <person name="Tice H."/>
            <person name="Pitluck S."/>
            <person name="Richardson P."/>
            <person name="Bruce D."/>
            <person name="Goodwin L."/>
            <person name="Han C."/>
            <person name="Tapia R."/>
            <person name="Saunders E."/>
            <person name="Schmutz J."/>
            <person name="Brettin T."/>
            <person name="Larimer F."/>
            <person name="Land M."/>
            <person name="Hauser L."/>
            <person name="Spring S."/>
            <person name="Rohde M."/>
            <person name="Kyrpides N.C."/>
            <person name="Ivanova N."/>
            <person name="Goker M."/>
            <person name="Beller H.R."/>
            <person name="Klenk H.P."/>
            <person name="Woyke T."/>
        </authorList>
    </citation>
    <scope>NUCLEOTIDE SEQUENCE [LARGE SCALE GENOMIC DNA]</scope>
    <source>
        <strain evidence="2">DSM 9187 / TA4</strain>
    </source>
</reference>
<dbReference type="EMBL" id="CP001616">
    <property type="protein sequence ID" value="ACQ92782.1"/>
    <property type="molecule type" value="Genomic_DNA"/>
</dbReference>
<reference evidence="2" key="1">
    <citation type="submission" date="2009-05" db="EMBL/GenBank/DDBJ databases">
        <title>Complete sequence of Tolumonas auensis DSM 9187.</title>
        <authorList>
            <consortium name="US DOE Joint Genome Institute"/>
            <person name="Lucas S."/>
            <person name="Copeland A."/>
            <person name="Lapidus A."/>
            <person name="Glavina del Rio T."/>
            <person name="Tice H."/>
            <person name="Bruce D."/>
            <person name="Goodwin L."/>
            <person name="Pitluck S."/>
            <person name="Chertkov O."/>
            <person name="Brettin T."/>
            <person name="Detter J.C."/>
            <person name="Han C."/>
            <person name="Larimer F."/>
            <person name="Land M."/>
            <person name="Hauser L."/>
            <person name="Kyrpides N."/>
            <person name="Mikhailova N."/>
            <person name="Spring S."/>
            <person name="Beller H."/>
        </authorList>
    </citation>
    <scope>NUCLEOTIDE SEQUENCE [LARGE SCALE GENOMIC DNA]</scope>
    <source>
        <strain evidence="2">DSM 9187 / TA4</strain>
    </source>
</reference>
<dbReference type="STRING" id="595494.Tola_1160"/>
<keyword evidence="2" id="KW-1185">Reference proteome</keyword>
<dbReference type="HOGENOM" id="CLU_1151382_0_0_6"/>
<dbReference type="OrthoDB" id="7025252at2"/>
<sequence>MQVGVTIKKNANLLPITEDQLQHSVYEMLSVLEILCNSAHGHGEADTSCGVIDFLGEPKQIKLLENSLMWKYIYPMYLFAELGEPLDVIEYHLSDMLGDLAKWITAANPILEYDETPLNQAAIKVIYKFIARIKLNYRWDFDGDYSPEDNPDPLPHSDARNGLVPLSAGWYPDTHRRHLTLVELALLAGMSNIRSVRNAQFSKTDPLSFIKEGAQVLITVEEARRWLQGRNGFVPTKRISY</sequence>
<accession>C4LDI6</accession>
<dbReference type="KEGG" id="tau:Tola_1160"/>
<gene>
    <name evidence="1" type="ordered locus">Tola_1160</name>
</gene>
<evidence type="ECO:0000313" key="1">
    <source>
        <dbReference type="EMBL" id="ACQ92782.1"/>
    </source>
</evidence>
<name>C4LDI6_TOLAT</name>
<dbReference type="AlphaFoldDB" id="C4LDI6"/>
<dbReference type="eggNOG" id="ENOG5033K1F">
    <property type="taxonomic scope" value="Bacteria"/>
</dbReference>